<evidence type="ECO:0000313" key="1">
    <source>
        <dbReference type="EMBL" id="SVA16312.1"/>
    </source>
</evidence>
<dbReference type="AlphaFoldDB" id="A0A381TJN0"/>
<accession>A0A381TJN0</accession>
<reference evidence="1" key="1">
    <citation type="submission" date="2018-05" db="EMBL/GenBank/DDBJ databases">
        <authorList>
            <person name="Lanie J.A."/>
            <person name="Ng W.-L."/>
            <person name="Kazmierczak K.M."/>
            <person name="Andrzejewski T.M."/>
            <person name="Davidsen T.M."/>
            <person name="Wayne K.J."/>
            <person name="Tettelin H."/>
            <person name="Glass J.I."/>
            <person name="Rusch D."/>
            <person name="Podicherti R."/>
            <person name="Tsui H.-C.T."/>
            <person name="Winkler M.E."/>
        </authorList>
    </citation>
    <scope>NUCLEOTIDE SEQUENCE</scope>
</reference>
<gene>
    <name evidence="1" type="ORF">METZ01_LOCUS69166</name>
</gene>
<name>A0A381TJN0_9ZZZZ</name>
<organism evidence="1">
    <name type="scientific">marine metagenome</name>
    <dbReference type="NCBI Taxonomy" id="408172"/>
    <lineage>
        <taxon>unclassified sequences</taxon>
        <taxon>metagenomes</taxon>
        <taxon>ecological metagenomes</taxon>
    </lineage>
</organism>
<proteinExistence type="predicted"/>
<feature type="non-terminal residue" evidence="1">
    <location>
        <position position="44"/>
    </location>
</feature>
<feature type="non-terminal residue" evidence="1">
    <location>
        <position position="1"/>
    </location>
</feature>
<dbReference type="EMBL" id="UINC01004712">
    <property type="protein sequence ID" value="SVA16312.1"/>
    <property type="molecule type" value="Genomic_DNA"/>
</dbReference>
<dbReference type="InterPro" id="IPR040442">
    <property type="entry name" value="Pyrv_kinase-like_dom_sf"/>
</dbReference>
<protein>
    <submittedName>
        <fullName evidence="1">Uncharacterized protein</fullName>
    </submittedName>
</protein>
<sequence>VEVVASEALAEITKRTSLLTSSIGGGPAGDIIFLFTEDITGENP</sequence>
<dbReference type="Gene3D" id="3.20.20.60">
    <property type="entry name" value="Phosphoenolpyruvate-binding domains"/>
    <property type="match status" value="1"/>
</dbReference>